<accession>A0A4R9M4G3</accession>
<evidence type="ECO:0000256" key="1">
    <source>
        <dbReference type="ARBA" id="ARBA00009013"/>
    </source>
</evidence>
<evidence type="ECO:0000313" key="4">
    <source>
        <dbReference type="EMBL" id="TGN20139.1"/>
    </source>
</evidence>
<dbReference type="InterPro" id="IPR036513">
    <property type="entry name" value="STAS_dom_sf"/>
</dbReference>
<dbReference type="PANTHER" id="PTHR33495:SF15">
    <property type="entry name" value="STAS DOMAIN-CONTAINING PROTEIN"/>
    <property type="match status" value="1"/>
</dbReference>
<comment type="similarity">
    <text evidence="1 2">Belongs to the anti-sigma-factor antagonist family.</text>
</comment>
<sequence>MFEYRIDRNGEEAVVLFSGSFSVRDSAKVKSELQSLTSSGVKKLIFDFSKLTYLDSSGIGVMLHAYTWIKEKKGFIQIQNMSNEVKTIFTISNLLDIFNAK</sequence>
<protein>
    <recommendedName>
        <fullName evidence="2">Anti-sigma factor antagonist</fullName>
    </recommendedName>
</protein>
<dbReference type="OrthoDB" id="9793697at2"/>
<dbReference type="EMBL" id="RQHW01000016">
    <property type="protein sequence ID" value="TGN20139.1"/>
    <property type="molecule type" value="Genomic_DNA"/>
</dbReference>
<dbReference type="InterPro" id="IPR003658">
    <property type="entry name" value="Anti-sigma_ant"/>
</dbReference>
<name>A0A4R9M4G3_9LEPT</name>
<evidence type="ECO:0000313" key="5">
    <source>
        <dbReference type="Proteomes" id="UP000298058"/>
    </source>
</evidence>
<dbReference type="RefSeq" id="WP_135759535.1">
    <property type="nucleotide sequence ID" value="NZ_RQHW01000016.1"/>
</dbReference>
<dbReference type="InterPro" id="IPR002645">
    <property type="entry name" value="STAS_dom"/>
</dbReference>
<dbReference type="Pfam" id="PF01740">
    <property type="entry name" value="STAS"/>
    <property type="match status" value="1"/>
</dbReference>
<dbReference type="SUPFAM" id="SSF52091">
    <property type="entry name" value="SpoIIaa-like"/>
    <property type="match status" value="1"/>
</dbReference>
<feature type="domain" description="STAS" evidence="3">
    <location>
        <begin position="2"/>
        <end position="101"/>
    </location>
</feature>
<evidence type="ECO:0000256" key="2">
    <source>
        <dbReference type="RuleBase" id="RU003749"/>
    </source>
</evidence>
<comment type="caution">
    <text evidence="4">The sequence shown here is derived from an EMBL/GenBank/DDBJ whole genome shotgun (WGS) entry which is preliminary data.</text>
</comment>
<dbReference type="GO" id="GO:0043856">
    <property type="term" value="F:anti-sigma factor antagonist activity"/>
    <property type="evidence" value="ECO:0007669"/>
    <property type="project" value="InterPro"/>
</dbReference>
<dbReference type="NCBIfam" id="TIGR00377">
    <property type="entry name" value="ant_ant_sig"/>
    <property type="match status" value="1"/>
</dbReference>
<evidence type="ECO:0000259" key="3">
    <source>
        <dbReference type="PROSITE" id="PS50801"/>
    </source>
</evidence>
<dbReference type="Gene3D" id="3.30.750.24">
    <property type="entry name" value="STAS domain"/>
    <property type="match status" value="1"/>
</dbReference>
<gene>
    <name evidence="4" type="ORF">EHS15_05445</name>
</gene>
<dbReference type="PROSITE" id="PS50801">
    <property type="entry name" value="STAS"/>
    <property type="match status" value="1"/>
</dbReference>
<dbReference type="CDD" id="cd07043">
    <property type="entry name" value="STAS_anti-anti-sigma_factors"/>
    <property type="match status" value="1"/>
</dbReference>
<keyword evidence="5" id="KW-1185">Reference proteome</keyword>
<reference evidence="4" key="1">
    <citation type="journal article" date="2019" name="PLoS Negl. Trop. Dis.">
        <title>Revisiting the worldwide diversity of Leptospira species in the environment.</title>
        <authorList>
            <person name="Vincent A.T."/>
            <person name="Schiettekatte O."/>
            <person name="Bourhy P."/>
            <person name="Veyrier F.J."/>
            <person name="Picardeau M."/>
        </authorList>
    </citation>
    <scope>NUCLEOTIDE SEQUENCE [LARGE SCALE GENOMIC DNA]</scope>
    <source>
        <strain evidence="4">201300427</strain>
    </source>
</reference>
<dbReference type="AlphaFoldDB" id="A0A4R9M4G3"/>
<dbReference type="Proteomes" id="UP000298058">
    <property type="component" value="Unassembled WGS sequence"/>
</dbReference>
<dbReference type="PANTHER" id="PTHR33495">
    <property type="entry name" value="ANTI-SIGMA FACTOR ANTAGONIST TM_1081-RELATED-RELATED"/>
    <property type="match status" value="1"/>
</dbReference>
<proteinExistence type="inferred from homology"/>
<organism evidence="4 5">
    <name type="scientific">Leptospira idonii</name>
    <dbReference type="NCBI Taxonomy" id="1193500"/>
    <lineage>
        <taxon>Bacteria</taxon>
        <taxon>Pseudomonadati</taxon>
        <taxon>Spirochaetota</taxon>
        <taxon>Spirochaetia</taxon>
        <taxon>Leptospirales</taxon>
        <taxon>Leptospiraceae</taxon>
        <taxon>Leptospira</taxon>
    </lineage>
</organism>